<dbReference type="GO" id="GO:0007155">
    <property type="term" value="P:cell adhesion"/>
    <property type="evidence" value="ECO:0007669"/>
    <property type="project" value="InterPro"/>
</dbReference>
<dbReference type="InterPro" id="IPR001881">
    <property type="entry name" value="EGF-like_Ca-bd_dom"/>
</dbReference>
<dbReference type="InterPro" id="IPR049883">
    <property type="entry name" value="NOTCH1_EGF-like"/>
</dbReference>
<gene>
    <name evidence="11" type="ORF">AKAME5_002462900</name>
</gene>
<evidence type="ECO:0000313" key="11">
    <source>
        <dbReference type="EMBL" id="GLD73304.1"/>
    </source>
</evidence>
<dbReference type="Pfam" id="PF02412">
    <property type="entry name" value="TSP_3"/>
    <property type="match status" value="2"/>
</dbReference>
<dbReference type="InterPro" id="IPR028974">
    <property type="entry name" value="TSP_type-3_rpt"/>
</dbReference>
<dbReference type="Gene3D" id="1.20.5.10">
    <property type="match status" value="1"/>
</dbReference>
<dbReference type="PROSITE" id="PS50026">
    <property type="entry name" value="EGF_3"/>
    <property type="match status" value="1"/>
</dbReference>
<dbReference type="FunFam" id="2.10.25.10:FF:000038">
    <property type="entry name" value="Fibrillin 2"/>
    <property type="match status" value="1"/>
</dbReference>
<comment type="caution">
    <text evidence="11">The sequence shown here is derived from an EMBL/GenBank/DDBJ whole genome shotgun (WGS) entry which is preliminary data.</text>
</comment>
<evidence type="ECO:0000256" key="8">
    <source>
        <dbReference type="PROSITE-ProRule" id="PRU00634"/>
    </source>
</evidence>
<dbReference type="AlphaFoldDB" id="A0AAD3RK11"/>
<dbReference type="PANTHER" id="PTHR10199:SF89">
    <property type="entry name" value="THROMBOSPONDIN-3"/>
    <property type="match status" value="1"/>
</dbReference>
<keyword evidence="6" id="KW-1015">Disulfide bond</keyword>
<dbReference type="Gene3D" id="2.60.120.200">
    <property type="match status" value="1"/>
</dbReference>
<evidence type="ECO:0000256" key="1">
    <source>
        <dbReference type="ARBA" id="ARBA00009456"/>
    </source>
</evidence>
<dbReference type="InterPro" id="IPR024665">
    <property type="entry name" value="TSP/COMP_CC"/>
</dbReference>
<evidence type="ECO:0000256" key="4">
    <source>
        <dbReference type="ARBA" id="ARBA00022737"/>
    </source>
</evidence>
<dbReference type="Gene3D" id="2.10.25.10">
    <property type="entry name" value="Laminin"/>
    <property type="match status" value="4"/>
</dbReference>
<feature type="repeat" description="TSP type-3" evidence="8">
    <location>
        <begin position="595"/>
        <end position="630"/>
    </location>
</feature>
<evidence type="ECO:0000256" key="7">
    <source>
        <dbReference type="PROSITE-ProRule" id="PRU00076"/>
    </source>
</evidence>
<evidence type="ECO:0000256" key="2">
    <source>
        <dbReference type="ARBA" id="ARBA00022536"/>
    </source>
</evidence>
<keyword evidence="4" id="KW-0677">Repeat</keyword>
<evidence type="ECO:0000256" key="3">
    <source>
        <dbReference type="ARBA" id="ARBA00022729"/>
    </source>
</evidence>
<comment type="caution">
    <text evidence="7">Lacks conserved residue(s) required for the propagation of feature annotation.</text>
</comment>
<dbReference type="EMBL" id="BRZM01001507">
    <property type="protein sequence ID" value="GLD73304.1"/>
    <property type="molecule type" value="Genomic_DNA"/>
</dbReference>
<protein>
    <submittedName>
        <fullName evidence="11">Thrombospondin-3</fullName>
    </submittedName>
</protein>
<dbReference type="InterPro" id="IPR017897">
    <property type="entry name" value="Thrombospondin_3_rpt"/>
</dbReference>
<evidence type="ECO:0000256" key="5">
    <source>
        <dbReference type="ARBA" id="ARBA00022837"/>
    </source>
</evidence>
<evidence type="ECO:0000313" key="12">
    <source>
        <dbReference type="Proteomes" id="UP001279410"/>
    </source>
</evidence>
<dbReference type="GO" id="GO:0005509">
    <property type="term" value="F:calcium ion binding"/>
    <property type="evidence" value="ECO:0007669"/>
    <property type="project" value="UniProtKB-UniRule"/>
</dbReference>
<organism evidence="11 12">
    <name type="scientific">Lates japonicus</name>
    <name type="common">Japanese lates</name>
    <dbReference type="NCBI Taxonomy" id="270547"/>
    <lineage>
        <taxon>Eukaryota</taxon>
        <taxon>Metazoa</taxon>
        <taxon>Chordata</taxon>
        <taxon>Craniata</taxon>
        <taxon>Vertebrata</taxon>
        <taxon>Euteleostomi</taxon>
        <taxon>Actinopterygii</taxon>
        <taxon>Neopterygii</taxon>
        <taxon>Teleostei</taxon>
        <taxon>Neoteleostei</taxon>
        <taxon>Acanthomorphata</taxon>
        <taxon>Carangaria</taxon>
        <taxon>Carangaria incertae sedis</taxon>
        <taxon>Centropomidae</taxon>
        <taxon>Lates</taxon>
    </lineage>
</organism>
<keyword evidence="3" id="KW-0732">Signal</keyword>
<dbReference type="Proteomes" id="UP001279410">
    <property type="component" value="Unassembled WGS sequence"/>
</dbReference>
<dbReference type="PROSITE" id="PS01186">
    <property type="entry name" value="EGF_2"/>
    <property type="match status" value="1"/>
</dbReference>
<dbReference type="FunFam" id="4.10.1080.10:FF:000004">
    <property type="entry name" value="Cartilage oligomeric matrix protein"/>
    <property type="match status" value="1"/>
</dbReference>
<evidence type="ECO:0000259" key="10">
    <source>
        <dbReference type="PROSITE" id="PS50026"/>
    </source>
</evidence>
<evidence type="ECO:0000256" key="9">
    <source>
        <dbReference type="SAM" id="MobiDB-lite"/>
    </source>
</evidence>
<dbReference type="InterPro" id="IPR013320">
    <property type="entry name" value="ConA-like_dom_sf"/>
</dbReference>
<dbReference type="FunFam" id="2.10.25.10:FF:000170">
    <property type="entry name" value="thrombospondin-3 isoform X1"/>
    <property type="match status" value="1"/>
</dbReference>
<sequence>MQAALAVGINTSLTGAAAGGGTEGQPGHPGAPENPETLWSGLLSSPRSAAVCRCGSGSSSRTESSGSRRPRLARSTRFSPPAPQSLVSGVSSGSHRRFGPGSPSPAPLLQLQGFSYPVLRLRWSGSDMGWTVPVLLSVIWVQLTAGVPDGPDVQVIDVLSLQDSRQSVAAVEKLSGGLSALSDMYVVSTLRLPAKLGGVLFGLYSKQDNRKYLEVAVMGKINKVLVRYVRADGKLHTVNLQNANLADGRTHSIILRLGGLHRDLMSMELYINCRLADSSQGLPPLVALPREAEMVEIRHGQKAYARLQGAVESLRLALGGSVAKAGALTDCPFQGDSSAYNTVSGEVNSILGDHTKALIGQLIIFNQILGELRQDIREQVKEMALIRNTILECQVCGFHEPRSRCSPNPCYKGVSCMESLQYPGFTCGPCPPGTTGNGTYCRDIDEPCPPGLWGAPLAGTGLDYAKTHKQECVDIDECVDLPGACVSNSVCINILGSYKCGGCKPGFLGNQTMGCFPRKSCAALTFNPCDTNAHCAMERNGEVSCRCNVGWAGNGNTCGVDTDIDGYPDRSLPCMDNDKHCKQDNCVFTPNSGQEDADNDGIGDQCDEDADGDGIKNVEDNCRLVPNKDQQNSDSDSFGDACDNCPNVPNSDQKDTDNNGQGDACDQDIDGD</sequence>
<proteinExistence type="inferred from homology"/>
<dbReference type="FunFam" id="1.20.5.10:FF:000001">
    <property type="entry name" value="thrombospondin-3 isoform X2"/>
    <property type="match status" value="1"/>
</dbReference>
<comment type="similarity">
    <text evidence="1">Belongs to the thrombospondin family.</text>
</comment>
<feature type="domain" description="EGF-like" evidence="10">
    <location>
        <begin position="517"/>
        <end position="559"/>
    </location>
</feature>
<dbReference type="Pfam" id="PF07645">
    <property type="entry name" value="EGF_CA"/>
    <property type="match status" value="1"/>
</dbReference>
<dbReference type="SUPFAM" id="SSF57196">
    <property type="entry name" value="EGF/Laminin"/>
    <property type="match status" value="1"/>
</dbReference>
<dbReference type="PROSITE" id="PS51234">
    <property type="entry name" value="TSP3"/>
    <property type="match status" value="1"/>
</dbReference>
<keyword evidence="5 8" id="KW-0106">Calcium</keyword>
<dbReference type="InterPro" id="IPR018097">
    <property type="entry name" value="EGF_Ca-bd_CS"/>
</dbReference>
<dbReference type="Gene3D" id="4.10.1080.10">
    <property type="entry name" value="TSP type-3 repeat"/>
    <property type="match status" value="1"/>
</dbReference>
<dbReference type="SUPFAM" id="SSF103647">
    <property type="entry name" value="TSP type-3 repeat"/>
    <property type="match status" value="2"/>
</dbReference>
<dbReference type="InterPro" id="IPR000742">
    <property type="entry name" value="EGF"/>
</dbReference>
<evidence type="ECO:0000256" key="6">
    <source>
        <dbReference type="ARBA" id="ARBA00023157"/>
    </source>
</evidence>
<dbReference type="SMART" id="SM00210">
    <property type="entry name" value="TSPN"/>
    <property type="match status" value="1"/>
</dbReference>
<keyword evidence="12" id="KW-1185">Reference proteome</keyword>
<dbReference type="FunFam" id="2.60.120.200:FF:000038">
    <property type="entry name" value="thrombospondin-3 isoform X1"/>
    <property type="match status" value="1"/>
</dbReference>
<feature type="region of interest" description="Disordered" evidence="9">
    <location>
        <begin position="617"/>
        <end position="672"/>
    </location>
</feature>
<dbReference type="Pfam" id="PF11598">
    <property type="entry name" value="COMP"/>
    <property type="match status" value="1"/>
</dbReference>
<dbReference type="SMART" id="SM00181">
    <property type="entry name" value="EGF"/>
    <property type="match status" value="3"/>
</dbReference>
<dbReference type="CDD" id="cd00054">
    <property type="entry name" value="EGF_CA"/>
    <property type="match status" value="1"/>
</dbReference>
<dbReference type="GO" id="GO:0030855">
    <property type="term" value="P:epithelial cell differentiation"/>
    <property type="evidence" value="ECO:0007669"/>
    <property type="project" value="UniProtKB-ARBA"/>
</dbReference>
<dbReference type="InterPro" id="IPR003367">
    <property type="entry name" value="Thrombospondin_3-like_rpt"/>
</dbReference>
<dbReference type="InterPro" id="IPR046970">
    <property type="entry name" value="TSP/COMP_CC_sf"/>
</dbReference>
<feature type="region of interest" description="Disordered" evidence="9">
    <location>
        <begin position="53"/>
        <end position="104"/>
    </location>
</feature>
<feature type="region of interest" description="Disordered" evidence="9">
    <location>
        <begin position="14"/>
        <end position="40"/>
    </location>
</feature>
<dbReference type="SUPFAM" id="SSF58006">
    <property type="entry name" value="Assembly domain of cartilage oligomeric matrix protein"/>
    <property type="match status" value="1"/>
</dbReference>
<feature type="compositionally biased region" description="Low complexity" evidence="9">
    <location>
        <begin position="55"/>
        <end position="67"/>
    </location>
</feature>
<dbReference type="InterPro" id="IPR048287">
    <property type="entry name" value="TSPN-like_N"/>
</dbReference>
<accession>A0AAD3RK11</accession>
<reference evidence="11" key="1">
    <citation type="submission" date="2022-08" db="EMBL/GenBank/DDBJ databases">
        <title>Genome sequencing of akame (Lates japonicus).</title>
        <authorList>
            <person name="Hashiguchi Y."/>
            <person name="Takahashi H."/>
        </authorList>
    </citation>
    <scope>NUCLEOTIDE SEQUENCE</scope>
    <source>
        <strain evidence="11">Kochi</strain>
    </source>
</reference>
<dbReference type="SMART" id="SM00179">
    <property type="entry name" value="EGF_CA"/>
    <property type="match status" value="1"/>
</dbReference>
<dbReference type="SUPFAM" id="SSF49899">
    <property type="entry name" value="Concanavalin A-like lectins/glucanases"/>
    <property type="match status" value="1"/>
</dbReference>
<dbReference type="FunFam" id="2.10.25.10:FF:000027">
    <property type="entry name" value="Thrombospondin 3"/>
    <property type="match status" value="1"/>
</dbReference>
<dbReference type="PANTHER" id="PTHR10199">
    <property type="entry name" value="THROMBOSPONDIN"/>
    <property type="match status" value="1"/>
</dbReference>
<keyword evidence="2 7" id="KW-0245">EGF-like domain</keyword>
<dbReference type="PROSITE" id="PS01187">
    <property type="entry name" value="EGF_CA"/>
    <property type="match status" value="1"/>
</dbReference>
<feature type="non-terminal residue" evidence="11">
    <location>
        <position position="672"/>
    </location>
</feature>
<name>A0AAD3RK11_LATJO</name>